<comment type="caution">
    <text evidence="2">The sequence shown here is derived from an EMBL/GenBank/DDBJ whole genome shotgun (WGS) entry which is preliminary data.</text>
</comment>
<dbReference type="FunCoup" id="A0A1Y2DVM4">
    <property type="interactions" value="6"/>
</dbReference>
<dbReference type="InParanoid" id="A0A1Y2DVM4"/>
<dbReference type="OrthoDB" id="5562676at2759"/>
<reference evidence="2 3" key="1">
    <citation type="submission" date="2016-07" db="EMBL/GenBank/DDBJ databases">
        <title>Pervasive Adenine N6-methylation of Active Genes in Fungi.</title>
        <authorList>
            <consortium name="DOE Joint Genome Institute"/>
            <person name="Mondo S.J."/>
            <person name="Dannebaum R.O."/>
            <person name="Kuo R.C."/>
            <person name="Labutti K."/>
            <person name="Haridas S."/>
            <person name="Kuo A."/>
            <person name="Salamov A."/>
            <person name="Ahrendt S.R."/>
            <person name="Lipzen A."/>
            <person name="Sullivan W."/>
            <person name="Andreopoulos W.B."/>
            <person name="Clum A."/>
            <person name="Lindquist E."/>
            <person name="Daum C."/>
            <person name="Ramamoorthy G.K."/>
            <person name="Gryganskyi A."/>
            <person name="Culley D."/>
            <person name="Magnuson J.K."/>
            <person name="James T.Y."/>
            <person name="O'Malley M.A."/>
            <person name="Stajich J.E."/>
            <person name="Spatafora J.W."/>
            <person name="Visel A."/>
            <person name="Grigoriev I.V."/>
        </authorList>
    </citation>
    <scope>NUCLEOTIDE SEQUENCE [LARGE SCALE GENOMIC DNA]</scope>
    <source>
        <strain evidence="2 3">CBS 129021</strain>
    </source>
</reference>
<dbReference type="EMBL" id="MCFJ01000008">
    <property type="protein sequence ID" value="ORY63239.1"/>
    <property type="molecule type" value="Genomic_DNA"/>
</dbReference>
<dbReference type="GO" id="GO:0006813">
    <property type="term" value="P:potassium ion transport"/>
    <property type="evidence" value="ECO:0007669"/>
    <property type="project" value="TreeGrafter"/>
</dbReference>
<dbReference type="PANTHER" id="PTHR28062">
    <property type="entry name" value="K+-H+ EXCHANGE-LIKE PROTEIN"/>
    <property type="match status" value="1"/>
</dbReference>
<feature type="compositionally biased region" description="Basic and acidic residues" evidence="1">
    <location>
        <begin position="214"/>
        <end position="228"/>
    </location>
</feature>
<dbReference type="GO" id="GO:0005743">
    <property type="term" value="C:mitochondrial inner membrane"/>
    <property type="evidence" value="ECO:0007669"/>
    <property type="project" value="TreeGrafter"/>
</dbReference>
<dbReference type="Proteomes" id="UP000193689">
    <property type="component" value="Unassembled WGS sequence"/>
</dbReference>
<feature type="region of interest" description="Disordered" evidence="1">
    <location>
        <begin position="272"/>
        <end position="297"/>
    </location>
</feature>
<name>A0A1Y2DVM4_9PEZI</name>
<dbReference type="InterPro" id="IPR018786">
    <property type="entry name" value="Mit_KHE1"/>
</dbReference>
<dbReference type="AlphaFoldDB" id="A0A1Y2DVM4"/>
<keyword evidence="3" id="KW-1185">Reference proteome</keyword>
<dbReference type="STRING" id="1141098.A0A1Y2DVM4"/>
<evidence type="ECO:0000313" key="2">
    <source>
        <dbReference type="EMBL" id="ORY63239.1"/>
    </source>
</evidence>
<feature type="region of interest" description="Disordered" evidence="1">
    <location>
        <begin position="195"/>
        <end position="234"/>
    </location>
</feature>
<organism evidence="2 3">
    <name type="scientific">Pseudomassariella vexata</name>
    <dbReference type="NCBI Taxonomy" id="1141098"/>
    <lineage>
        <taxon>Eukaryota</taxon>
        <taxon>Fungi</taxon>
        <taxon>Dikarya</taxon>
        <taxon>Ascomycota</taxon>
        <taxon>Pezizomycotina</taxon>
        <taxon>Sordariomycetes</taxon>
        <taxon>Xylariomycetidae</taxon>
        <taxon>Amphisphaeriales</taxon>
        <taxon>Pseudomassariaceae</taxon>
        <taxon>Pseudomassariella</taxon>
    </lineage>
</organism>
<proteinExistence type="predicted"/>
<dbReference type="GO" id="GO:1902600">
    <property type="term" value="P:proton transmembrane transport"/>
    <property type="evidence" value="ECO:0007669"/>
    <property type="project" value="TreeGrafter"/>
</dbReference>
<dbReference type="PANTHER" id="PTHR28062:SF1">
    <property type="entry name" value="TRANSMEMBRANE PROTEIN"/>
    <property type="match status" value="1"/>
</dbReference>
<gene>
    <name evidence="2" type="ORF">BCR38DRAFT_485995</name>
</gene>
<dbReference type="Pfam" id="PF10173">
    <property type="entry name" value="Mit_KHE1"/>
    <property type="match status" value="1"/>
</dbReference>
<evidence type="ECO:0000313" key="3">
    <source>
        <dbReference type="Proteomes" id="UP000193689"/>
    </source>
</evidence>
<dbReference type="GeneID" id="63780184"/>
<dbReference type="RefSeq" id="XP_040714896.1">
    <property type="nucleotide sequence ID" value="XM_040863972.1"/>
</dbReference>
<sequence>MRLYLLPISTRRTLLYCEKFNQPTTSKKNLTDKVTSRATKLWADWEKKENGWQKSVVRYGNSALRRIPYEEWGLKSVPPLSKKRRDEESSGLEKVKLVYPETAIPTTKAAAMLQTLATERQVLHKSRLLWCFVGMPISAPFALVPVIPNLPFFYLVYRAWSHWRAWAGGKHIQFLISNNLLALAPSPVLDTIYPPPLPSSAPLQSPNAVARGPNEQDKTAPSDDKTTEKEEEEQLLLSQATGKELVKALDLPDLEVEIERAIWQVEKSIREDKEKAVTKGGQPVSPAEKLANKNKKE</sequence>
<evidence type="ECO:0000256" key="1">
    <source>
        <dbReference type="SAM" id="MobiDB-lite"/>
    </source>
</evidence>
<accession>A0A1Y2DVM4</accession>
<protein>
    <submittedName>
        <fullName evidence="2">Mitochondrial K+-H+ exchange-related-domain-containing protein</fullName>
    </submittedName>
</protein>